<evidence type="ECO:0000256" key="2">
    <source>
        <dbReference type="SAM" id="Phobius"/>
    </source>
</evidence>
<keyword evidence="2" id="KW-1133">Transmembrane helix</keyword>
<evidence type="ECO:0000313" key="4">
    <source>
        <dbReference type="Proteomes" id="UP000321577"/>
    </source>
</evidence>
<keyword evidence="1" id="KW-0175">Coiled coil</keyword>
<dbReference type="Proteomes" id="UP000321577">
    <property type="component" value="Unassembled WGS sequence"/>
</dbReference>
<evidence type="ECO:0000256" key="1">
    <source>
        <dbReference type="SAM" id="Coils"/>
    </source>
</evidence>
<dbReference type="EMBL" id="BKAG01000014">
    <property type="protein sequence ID" value="GEP43050.1"/>
    <property type="molecule type" value="Genomic_DNA"/>
</dbReference>
<keyword evidence="2" id="KW-0472">Membrane</keyword>
<organism evidence="3 4">
    <name type="scientific">Brevifollis gellanilyticus</name>
    <dbReference type="NCBI Taxonomy" id="748831"/>
    <lineage>
        <taxon>Bacteria</taxon>
        <taxon>Pseudomonadati</taxon>
        <taxon>Verrucomicrobiota</taxon>
        <taxon>Verrucomicrobiia</taxon>
        <taxon>Verrucomicrobiales</taxon>
        <taxon>Verrucomicrobiaceae</taxon>
    </lineage>
</organism>
<reference evidence="3 4" key="1">
    <citation type="submission" date="2019-07" db="EMBL/GenBank/DDBJ databases">
        <title>Whole genome shotgun sequence of Brevifollis gellanilyticus NBRC 108608.</title>
        <authorList>
            <person name="Hosoyama A."/>
            <person name="Uohara A."/>
            <person name="Ohji S."/>
            <person name="Ichikawa N."/>
        </authorList>
    </citation>
    <scope>NUCLEOTIDE SEQUENCE [LARGE SCALE GENOMIC DNA]</scope>
    <source>
        <strain evidence="3 4">NBRC 108608</strain>
    </source>
</reference>
<proteinExistence type="predicted"/>
<dbReference type="RefSeq" id="WP_146850631.1">
    <property type="nucleotide sequence ID" value="NZ_BKAG01000014.1"/>
</dbReference>
<keyword evidence="4" id="KW-1185">Reference proteome</keyword>
<name>A0A512M8H9_9BACT</name>
<gene>
    <name evidence="3" type="ORF">BGE01nite_23410</name>
</gene>
<sequence>MDGKIFAYGLCLLAIIVGTSFWTYTMDIDEAHKNVELARQQLSAVEDGIKHGQAWIVARKEASAQISAAGIIEQQNQKLRDEIAVLKQQRVDVAKVFLGSIERARGDLLGRVMAEVTLATGTTLKQASIQSIDPEITVFQHSEGVSKVPTTILPSTLLDRLRFGYQPEGVAISPSVVESTSSSGSSGNTIYSRPTATRIDTSASDSLTRLGMNSTILTNDQKKKKALPPPRDPNRIKVEGDPALWKNVERTSIGRAYIPGQGWLKVGADGPIPGSARSP</sequence>
<dbReference type="AlphaFoldDB" id="A0A512M8H9"/>
<dbReference type="OrthoDB" id="205706at2"/>
<evidence type="ECO:0000313" key="3">
    <source>
        <dbReference type="EMBL" id="GEP43050.1"/>
    </source>
</evidence>
<keyword evidence="2" id="KW-0812">Transmembrane</keyword>
<feature type="coiled-coil region" evidence="1">
    <location>
        <begin position="28"/>
        <end position="89"/>
    </location>
</feature>
<accession>A0A512M8H9</accession>
<feature type="transmembrane region" description="Helical" evidence="2">
    <location>
        <begin position="6"/>
        <end position="24"/>
    </location>
</feature>
<protein>
    <submittedName>
        <fullName evidence="3">Uncharacterized protein</fullName>
    </submittedName>
</protein>
<comment type="caution">
    <text evidence="3">The sequence shown here is derived from an EMBL/GenBank/DDBJ whole genome shotgun (WGS) entry which is preliminary data.</text>
</comment>